<organism evidence="2 3">
    <name type="scientific">Vespula pensylvanica</name>
    <name type="common">Western yellow jacket</name>
    <name type="synonym">Wasp</name>
    <dbReference type="NCBI Taxonomy" id="30213"/>
    <lineage>
        <taxon>Eukaryota</taxon>
        <taxon>Metazoa</taxon>
        <taxon>Ecdysozoa</taxon>
        <taxon>Arthropoda</taxon>
        <taxon>Hexapoda</taxon>
        <taxon>Insecta</taxon>
        <taxon>Pterygota</taxon>
        <taxon>Neoptera</taxon>
        <taxon>Endopterygota</taxon>
        <taxon>Hymenoptera</taxon>
        <taxon>Apocrita</taxon>
        <taxon>Aculeata</taxon>
        <taxon>Vespoidea</taxon>
        <taxon>Vespidae</taxon>
        <taxon>Vespinae</taxon>
        <taxon>Vespula</taxon>
    </lineage>
</organism>
<evidence type="ECO:0000256" key="1">
    <source>
        <dbReference type="SAM" id="MobiDB-lite"/>
    </source>
</evidence>
<accession>A0A836ULX7</accession>
<sequence length="148" mass="16902">MENGESELSLWEVEKETEEKPKKSRRKAKEKSEMYREWQSEPLFSKLTGAMRRPSSFSEVSLIRENVLFPLKKMPSDGKTRGVYPDAEVPTPLKLPLFGPSPPPPPPPPPTPTHRTRVLPCRRALSIFHFESKVLEQAVAKTRNNNPL</sequence>
<dbReference type="AlphaFoldDB" id="A0A836ULX7"/>
<feature type="region of interest" description="Disordered" evidence="1">
    <location>
        <begin position="1"/>
        <end position="35"/>
    </location>
</feature>
<gene>
    <name evidence="2" type="ORF">H0235_014803</name>
</gene>
<feature type="compositionally biased region" description="Basic and acidic residues" evidence="1">
    <location>
        <begin position="12"/>
        <end position="21"/>
    </location>
</feature>
<comment type="caution">
    <text evidence="2">The sequence shown here is derived from an EMBL/GenBank/DDBJ whole genome shotgun (WGS) entry which is preliminary data.</text>
</comment>
<keyword evidence="3" id="KW-1185">Reference proteome</keyword>
<feature type="region of interest" description="Disordered" evidence="1">
    <location>
        <begin position="72"/>
        <end position="116"/>
    </location>
</feature>
<reference evidence="2" key="1">
    <citation type="journal article" date="2020" name="G3 (Bethesda)">
        <title>High-Quality Assemblies for Three Invasive Social Wasps from the &lt;i&gt;Vespula&lt;/i&gt; Genus.</title>
        <authorList>
            <person name="Harrop T.W.R."/>
            <person name="Guhlin J."/>
            <person name="McLaughlin G.M."/>
            <person name="Permina E."/>
            <person name="Stockwell P."/>
            <person name="Gilligan J."/>
            <person name="Le Lec M.F."/>
            <person name="Gruber M.A.M."/>
            <person name="Quinn O."/>
            <person name="Lovegrove M."/>
            <person name="Duncan E.J."/>
            <person name="Remnant E.J."/>
            <person name="Van Eeckhoven J."/>
            <person name="Graham B."/>
            <person name="Knapp R.A."/>
            <person name="Langford K.W."/>
            <person name="Kronenberg Z."/>
            <person name="Press M.O."/>
            <person name="Eacker S.M."/>
            <person name="Wilson-Rankin E.E."/>
            <person name="Purcell J."/>
            <person name="Lester P.J."/>
            <person name="Dearden P.K."/>
        </authorList>
    </citation>
    <scope>NUCLEOTIDE SEQUENCE</scope>
    <source>
        <strain evidence="2">Volc-1</strain>
    </source>
</reference>
<dbReference type="Proteomes" id="UP000600918">
    <property type="component" value="Unassembled WGS sequence"/>
</dbReference>
<evidence type="ECO:0000313" key="3">
    <source>
        <dbReference type="Proteomes" id="UP000600918"/>
    </source>
</evidence>
<protein>
    <submittedName>
        <fullName evidence="2">Uncharacterized protein</fullName>
    </submittedName>
</protein>
<evidence type="ECO:0000313" key="2">
    <source>
        <dbReference type="EMBL" id="KAF7404109.1"/>
    </source>
</evidence>
<proteinExistence type="predicted"/>
<name>A0A836ULX7_VESPE</name>
<dbReference type="EMBL" id="JACSDY010000016">
    <property type="protein sequence ID" value="KAF7404109.1"/>
    <property type="molecule type" value="Genomic_DNA"/>
</dbReference>
<feature type="compositionally biased region" description="Pro residues" evidence="1">
    <location>
        <begin position="99"/>
        <end position="112"/>
    </location>
</feature>